<dbReference type="InterPro" id="IPR052016">
    <property type="entry name" value="Bact_Sigma-Reg"/>
</dbReference>
<dbReference type="NCBIfam" id="TIGR00229">
    <property type="entry name" value="sensory_box"/>
    <property type="match status" value="2"/>
</dbReference>
<keyword evidence="4" id="KW-1185">Reference proteome</keyword>
<dbReference type="Pfam" id="PF08448">
    <property type="entry name" value="PAS_4"/>
    <property type="match status" value="1"/>
</dbReference>
<gene>
    <name evidence="3" type="ORF">ACFSW8_08100</name>
</gene>
<dbReference type="Gene3D" id="3.30.450.20">
    <property type="entry name" value="PAS domain"/>
    <property type="match status" value="2"/>
</dbReference>
<dbReference type="InterPro" id="IPR001610">
    <property type="entry name" value="PAC"/>
</dbReference>
<evidence type="ECO:0000313" key="4">
    <source>
        <dbReference type="Proteomes" id="UP001597389"/>
    </source>
</evidence>
<comment type="caution">
    <text evidence="3">The sequence shown here is derived from an EMBL/GenBank/DDBJ whole genome shotgun (WGS) entry which is preliminary data.</text>
</comment>
<dbReference type="Pfam" id="PF08447">
    <property type="entry name" value="PAS_3"/>
    <property type="match status" value="1"/>
</dbReference>
<protein>
    <submittedName>
        <fullName evidence="3">SpoIIE family protein phosphatase</fullName>
    </submittedName>
</protein>
<dbReference type="SMART" id="SM00086">
    <property type="entry name" value="PAC"/>
    <property type="match status" value="1"/>
</dbReference>
<dbReference type="PANTHER" id="PTHR43156:SF2">
    <property type="entry name" value="STAGE II SPORULATION PROTEIN E"/>
    <property type="match status" value="1"/>
</dbReference>
<dbReference type="Pfam" id="PF07228">
    <property type="entry name" value="SpoIIE"/>
    <property type="match status" value="1"/>
</dbReference>
<dbReference type="InterPro" id="IPR035965">
    <property type="entry name" value="PAS-like_dom_sf"/>
</dbReference>
<proteinExistence type="predicted"/>
<dbReference type="SUPFAM" id="SSF55785">
    <property type="entry name" value="PYP-like sensor domain (PAS domain)"/>
    <property type="match status" value="2"/>
</dbReference>
<evidence type="ECO:0000256" key="1">
    <source>
        <dbReference type="ARBA" id="ARBA00022801"/>
    </source>
</evidence>
<dbReference type="PROSITE" id="PS50113">
    <property type="entry name" value="PAC"/>
    <property type="match status" value="1"/>
</dbReference>
<dbReference type="EMBL" id="JBHUJB010000034">
    <property type="protein sequence ID" value="MFD2158854.1"/>
    <property type="molecule type" value="Genomic_DNA"/>
</dbReference>
<sequence length="528" mass="59477">MNDSFQDTLDLVLKASNEGIWDWEVGSEEIYYSDRIYVFLGCAKGEAPNIIKHPETMLLPEDASYLENILSLVLLDEDEELFAIDCRIKRPDGEICWLRVRGVVVREGGEAVRLVGSMIDISKRKRAEEELDEERTMLRLVVDNVPVQVYFKDKHSRFTLVNKRQAEWVGCNSEMELIGKSDADFYTPIGSKHTHIDELHIMETGKPILGQIQREMWPHRPDTFVQVVKQPWYDSRGRLAGTFGVSTDVSGIVESQARLEEIALDLQAKNHSYQEELGLAREVQQALLPGNDGHWDERVACVKEFASIDSKYIPATELAGDYYDVLPIADGVVGLFICDVMGHGVRSALVVSMIRGLMEKASHHADRPARFLEKMNQGLCKILGPTDVNMFATACYLVVDFNIGTLRVCCAGHDIPLLVEKGSDRLLSCEAPKGPALGFFEEAEYTSCIFELERISEALLFTDGIYESSNKEGEDWGIERFKQSFIEVRNSDETEELDRLCAKALSWVKGKGFDDDVCLLTIRMKGAV</sequence>
<dbReference type="InterPro" id="IPR000700">
    <property type="entry name" value="PAS-assoc_C"/>
</dbReference>
<name>A0ABW4ZA63_9BACT</name>
<accession>A0ABW4ZA63</accession>
<keyword evidence="1" id="KW-0378">Hydrolase</keyword>
<dbReference type="RefSeq" id="WP_377089313.1">
    <property type="nucleotide sequence ID" value="NZ_JBHSJL010000014.1"/>
</dbReference>
<dbReference type="Proteomes" id="UP001597389">
    <property type="component" value="Unassembled WGS sequence"/>
</dbReference>
<dbReference type="InterPro" id="IPR000014">
    <property type="entry name" value="PAS"/>
</dbReference>
<dbReference type="SMART" id="SM00331">
    <property type="entry name" value="PP2C_SIG"/>
    <property type="match status" value="1"/>
</dbReference>
<dbReference type="InterPro" id="IPR036457">
    <property type="entry name" value="PPM-type-like_dom_sf"/>
</dbReference>
<dbReference type="InterPro" id="IPR001932">
    <property type="entry name" value="PPM-type_phosphatase-like_dom"/>
</dbReference>
<dbReference type="InterPro" id="IPR013655">
    <property type="entry name" value="PAS_fold_3"/>
</dbReference>
<organism evidence="3 4">
    <name type="scientific">Rubritalea tangerina</name>
    <dbReference type="NCBI Taxonomy" id="430798"/>
    <lineage>
        <taxon>Bacteria</taxon>
        <taxon>Pseudomonadati</taxon>
        <taxon>Verrucomicrobiota</taxon>
        <taxon>Verrucomicrobiia</taxon>
        <taxon>Verrucomicrobiales</taxon>
        <taxon>Rubritaleaceae</taxon>
        <taxon>Rubritalea</taxon>
    </lineage>
</organism>
<evidence type="ECO:0000259" key="2">
    <source>
        <dbReference type="PROSITE" id="PS50113"/>
    </source>
</evidence>
<dbReference type="CDD" id="cd00130">
    <property type="entry name" value="PAS"/>
    <property type="match status" value="1"/>
</dbReference>
<evidence type="ECO:0000313" key="3">
    <source>
        <dbReference type="EMBL" id="MFD2158854.1"/>
    </source>
</evidence>
<dbReference type="InterPro" id="IPR013656">
    <property type="entry name" value="PAS_4"/>
</dbReference>
<reference evidence="4" key="1">
    <citation type="journal article" date="2019" name="Int. J. Syst. Evol. Microbiol.">
        <title>The Global Catalogue of Microorganisms (GCM) 10K type strain sequencing project: providing services to taxonomists for standard genome sequencing and annotation.</title>
        <authorList>
            <consortium name="The Broad Institute Genomics Platform"/>
            <consortium name="The Broad Institute Genome Sequencing Center for Infectious Disease"/>
            <person name="Wu L."/>
            <person name="Ma J."/>
        </authorList>
    </citation>
    <scope>NUCLEOTIDE SEQUENCE [LARGE SCALE GENOMIC DNA]</scope>
    <source>
        <strain evidence="4">CCUG 57942</strain>
    </source>
</reference>
<feature type="domain" description="PAC" evidence="2">
    <location>
        <begin position="82"/>
        <end position="133"/>
    </location>
</feature>
<dbReference type="PANTHER" id="PTHR43156">
    <property type="entry name" value="STAGE II SPORULATION PROTEIN E-RELATED"/>
    <property type="match status" value="1"/>
</dbReference>
<dbReference type="Gene3D" id="3.60.40.10">
    <property type="entry name" value="PPM-type phosphatase domain"/>
    <property type="match status" value="1"/>
</dbReference>